<comment type="caution">
    <text evidence="2">The sequence shown here is derived from an EMBL/GenBank/DDBJ whole genome shotgun (WGS) entry which is preliminary data.</text>
</comment>
<dbReference type="Proteomes" id="UP000488299">
    <property type="component" value="Unassembled WGS sequence"/>
</dbReference>
<proteinExistence type="predicted"/>
<dbReference type="EMBL" id="WELI01000005">
    <property type="protein sequence ID" value="KAB7729997.1"/>
    <property type="molecule type" value="Genomic_DNA"/>
</dbReference>
<keyword evidence="3" id="KW-1185">Reference proteome</keyword>
<dbReference type="Gene3D" id="2.60.40.10">
    <property type="entry name" value="Immunoglobulins"/>
    <property type="match status" value="1"/>
</dbReference>
<name>A0A7J5TYI0_9BACT</name>
<sequence length="872" mass="93280">MKSVYQLSRFCIGLLLLLGPTFTTAQHTLPDPQWRVLFRTSESVANYLLISAGGNLVTGGVEYSLTGDTLRRISGFSYPIGRTADGGYVTLYSGITYIQSGTDPRRFEAWWGQQKLDAEGRVVYTREWYRGYGPGGPMYPDFFNIRSITGTPDNGFVILNANGTLTKYNPDGSQSWVKQVSARNRAGSEVPIRLETLFVTPEGDLLLGGSIPDGGTYPSDPNGPATGWIARLDAAGTVRWEKSLDALSAVGQNRVRSVYTITDISPAASGSGYALAGIGYGFSSLVQAPNRVILLEIDDAGTIKRGKAMSGIDATTPYLTPYTGADGKTSYILGNTYPGPDFYDYRLYKISADPIANPDDPAFLATLAFHDYSLSTTSIERITDVAVATDGSLVLTGTTGTIKLKPERTVSSPLVLLAPIYTCQSGQITFLTSGGDGSPITFEAPGISRTSATATTGQVEPGLRNDPKPIPIRAQQGNATVSFLFDLKGACTSAVTPLPPVLNRPIPTLRLTVDDVTALRQGFPIGQYFSDPTPYQFNYNSNWQLSIAGLPAGLSTFSRNDVGSYNPVWTIEGTARTVGVYSVTVTASTAAFRDKPVVTTFTIDVVPPAPRPLALLLPAYNCQTGAISLRVTGGNGSPITYVTPGIGRATPTDSIGTVEPGLRIDPKPILLQATQNGLTTTYLFDLPGFCQTAPPVGSLQLLPPLYNCTTGAITFRTWGGDGSPVEFMAPGITGWTTNPNAFVDPASRTATDIEPFTLTARQGRQTVSILWNLKATCGRARLALTEPGNHLSVEVLGNPVDSQLRVRISSPTDGPLDLQLTDVQGRLLDGRRVTNPQTQPEQTFRLQPGAPGVLLLRATNGVQTETVRIVRQ</sequence>
<accession>A0A7J5TYI0</accession>
<dbReference type="AlphaFoldDB" id="A0A7J5TYI0"/>
<gene>
    <name evidence="2" type="ORF">F5984_12485</name>
</gene>
<dbReference type="RefSeq" id="WP_152124614.1">
    <property type="nucleotide sequence ID" value="NZ_WELI01000005.1"/>
</dbReference>
<evidence type="ECO:0000313" key="2">
    <source>
        <dbReference type="EMBL" id="KAB7729997.1"/>
    </source>
</evidence>
<protein>
    <recommendedName>
        <fullName evidence="4">T9SS type A sorting domain-containing protein</fullName>
    </recommendedName>
</protein>
<evidence type="ECO:0008006" key="4">
    <source>
        <dbReference type="Google" id="ProtNLM"/>
    </source>
</evidence>
<evidence type="ECO:0000256" key="1">
    <source>
        <dbReference type="SAM" id="SignalP"/>
    </source>
</evidence>
<feature type="signal peptide" evidence="1">
    <location>
        <begin position="1"/>
        <end position="25"/>
    </location>
</feature>
<dbReference type="InterPro" id="IPR013783">
    <property type="entry name" value="Ig-like_fold"/>
</dbReference>
<keyword evidence="1" id="KW-0732">Signal</keyword>
<feature type="chain" id="PRO_5029663359" description="T9SS type A sorting domain-containing protein" evidence="1">
    <location>
        <begin position="26"/>
        <end position="872"/>
    </location>
</feature>
<evidence type="ECO:0000313" key="3">
    <source>
        <dbReference type="Proteomes" id="UP000488299"/>
    </source>
</evidence>
<organism evidence="2 3">
    <name type="scientific">Rudanella paleaurantiibacter</name>
    <dbReference type="NCBI Taxonomy" id="2614655"/>
    <lineage>
        <taxon>Bacteria</taxon>
        <taxon>Pseudomonadati</taxon>
        <taxon>Bacteroidota</taxon>
        <taxon>Cytophagia</taxon>
        <taxon>Cytophagales</taxon>
        <taxon>Cytophagaceae</taxon>
        <taxon>Rudanella</taxon>
    </lineage>
</organism>
<reference evidence="2 3" key="1">
    <citation type="submission" date="2019-10" db="EMBL/GenBank/DDBJ databases">
        <title>Rudanella paleaurantiibacter sp. nov., isolated from sludge.</title>
        <authorList>
            <person name="Xu S.Q."/>
        </authorList>
    </citation>
    <scope>NUCLEOTIDE SEQUENCE [LARGE SCALE GENOMIC DNA]</scope>
    <source>
        <strain evidence="2 3">HX-22-17</strain>
    </source>
</reference>